<keyword evidence="2 12" id="KW-0639">Primosome</keyword>
<dbReference type="Gene3D" id="1.10.860.10">
    <property type="entry name" value="DNAb Helicase, Chain A"/>
    <property type="match status" value="1"/>
</dbReference>
<comment type="similarity">
    <text evidence="12 13">Belongs to the DnaG primase family.</text>
</comment>
<dbReference type="GO" id="GO:1990077">
    <property type="term" value="C:primosome complex"/>
    <property type="evidence" value="ECO:0007669"/>
    <property type="project" value="UniProtKB-KW"/>
</dbReference>
<dbReference type="Proteomes" id="UP000184386">
    <property type="component" value="Unassembled WGS sequence"/>
</dbReference>
<comment type="subunit">
    <text evidence="12">Monomer. Interacts with DnaB.</text>
</comment>
<dbReference type="CDD" id="cd03364">
    <property type="entry name" value="TOPRIM_DnaG_primases"/>
    <property type="match status" value="1"/>
</dbReference>
<comment type="domain">
    <text evidence="12">Contains an N-terminal zinc-binding domain, a central core domain that contains the primase activity, and a C-terminal DnaB-binding domain.</text>
</comment>
<dbReference type="GO" id="GO:0003677">
    <property type="term" value="F:DNA binding"/>
    <property type="evidence" value="ECO:0007669"/>
    <property type="project" value="UniProtKB-KW"/>
</dbReference>
<keyword evidence="5 12" id="KW-0235">DNA replication</keyword>
<keyword evidence="9" id="KW-0460">Magnesium</keyword>
<evidence type="ECO:0000256" key="12">
    <source>
        <dbReference type="HAMAP-Rule" id="MF_00974"/>
    </source>
</evidence>
<dbReference type="Gene3D" id="3.40.1360.10">
    <property type="match status" value="1"/>
</dbReference>
<proteinExistence type="inferred from homology"/>
<dbReference type="PANTHER" id="PTHR30313:SF2">
    <property type="entry name" value="DNA PRIMASE"/>
    <property type="match status" value="1"/>
</dbReference>
<evidence type="ECO:0000313" key="16">
    <source>
        <dbReference type="EMBL" id="SHK68869.1"/>
    </source>
</evidence>
<dbReference type="InterPro" id="IPR034151">
    <property type="entry name" value="TOPRIM_DnaG_bac"/>
</dbReference>
<feature type="zinc finger region" description="CHC2-type" evidence="12 14">
    <location>
        <begin position="38"/>
        <end position="62"/>
    </location>
</feature>
<dbReference type="NCBIfam" id="TIGR01391">
    <property type="entry name" value="dnaG"/>
    <property type="match status" value="1"/>
</dbReference>
<evidence type="ECO:0000256" key="14">
    <source>
        <dbReference type="PIRSR" id="PIRSR002811-1"/>
    </source>
</evidence>
<dbReference type="RefSeq" id="WP_073277505.1">
    <property type="nucleotide sequence ID" value="NZ_FRAC01000015.1"/>
</dbReference>
<keyword evidence="1 12" id="KW-0240">DNA-directed RNA polymerase</keyword>
<evidence type="ECO:0000256" key="9">
    <source>
        <dbReference type="ARBA" id="ARBA00022842"/>
    </source>
</evidence>
<dbReference type="GO" id="GO:0003899">
    <property type="term" value="F:DNA-directed RNA polymerase activity"/>
    <property type="evidence" value="ECO:0007669"/>
    <property type="project" value="UniProtKB-UniRule"/>
</dbReference>
<evidence type="ECO:0000256" key="2">
    <source>
        <dbReference type="ARBA" id="ARBA00022515"/>
    </source>
</evidence>
<dbReference type="SUPFAM" id="SSF56731">
    <property type="entry name" value="DNA primase core"/>
    <property type="match status" value="1"/>
</dbReference>
<comment type="catalytic activity">
    <reaction evidence="12">
        <text>ssDNA + n NTP = ssDNA/pppN(pN)n-1 hybrid + (n-1) diphosphate.</text>
        <dbReference type="EC" id="2.7.7.101"/>
    </reaction>
</comment>
<comment type="function">
    <text evidence="12 13">RNA polymerase that catalyzes the synthesis of short RNA molecules used as primers for DNA polymerase during DNA replication.</text>
</comment>
<organism evidence="16 17">
    <name type="scientific">Anaerocolumna jejuensis DSM 15929</name>
    <dbReference type="NCBI Taxonomy" id="1121322"/>
    <lineage>
        <taxon>Bacteria</taxon>
        <taxon>Bacillati</taxon>
        <taxon>Bacillota</taxon>
        <taxon>Clostridia</taxon>
        <taxon>Lachnospirales</taxon>
        <taxon>Lachnospiraceae</taxon>
        <taxon>Anaerocolumna</taxon>
    </lineage>
</organism>
<dbReference type="InterPro" id="IPR050219">
    <property type="entry name" value="DnaG_primase"/>
</dbReference>
<dbReference type="PROSITE" id="PS50880">
    <property type="entry name" value="TOPRIM"/>
    <property type="match status" value="1"/>
</dbReference>
<keyword evidence="4 12" id="KW-0548">Nucleotidyltransferase</keyword>
<dbReference type="GO" id="GO:0008270">
    <property type="term" value="F:zinc ion binding"/>
    <property type="evidence" value="ECO:0007669"/>
    <property type="project" value="UniProtKB-UniRule"/>
</dbReference>
<dbReference type="PANTHER" id="PTHR30313">
    <property type="entry name" value="DNA PRIMASE"/>
    <property type="match status" value="1"/>
</dbReference>
<dbReference type="Pfam" id="PF13155">
    <property type="entry name" value="Toprim_2"/>
    <property type="match status" value="1"/>
</dbReference>
<dbReference type="GO" id="GO:0005737">
    <property type="term" value="C:cytoplasm"/>
    <property type="evidence" value="ECO:0007669"/>
    <property type="project" value="TreeGrafter"/>
</dbReference>
<evidence type="ECO:0000256" key="8">
    <source>
        <dbReference type="ARBA" id="ARBA00022833"/>
    </source>
</evidence>
<dbReference type="InterPro" id="IPR037068">
    <property type="entry name" value="DNA_primase_core_N_sf"/>
</dbReference>
<keyword evidence="3 12" id="KW-0808">Transferase</keyword>
<dbReference type="FunFam" id="3.90.580.10:FF:000001">
    <property type="entry name" value="DNA primase"/>
    <property type="match status" value="1"/>
</dbReference>
<evidence type="ECO:0000256" key="3">
    <source>
        <dbReference type="ARBA" id="ARBA00022679"/>
    </source>
</evidence>
<dbReference type="InterPro" id="IPR019475">
    <property type="entry name" value="DNA_primase_DnaB-bd"/>
</dbReference>
<dbReference type="GO" id="GO:0000428">
    <property type="term" value="C:DNA-directed RNA polymerase complex"/>
    <property type="evidence" value="ECO:0007669"/>
    <property type="project" value="UniProtKB-KW"/>
</dbReference>
<dbReference type="SUPFAM" id="SSF57783">
    <property type="entry name" value="Zinc beta-ribbon"/>
    <property type="match status" value="1"/>
</dbReference>
<evidence type="ECO:0000256" key="13">
    <source>
        <dbReference type="PIRNR" id="PIRNR002811"/>
    </source>
</evidence>
<dbReference type="Pfam" id="PF01807">
    <property type="entry name" value="Zn_ribbon_DnaG"/>
    <property type="match status" value="1"/>
</dbReference>
<sequence>MFYPEELVEEIRQKNDIVDVISSYVKLQRKGGSYMGLCPFHNEKSPSFSVSAAKQMYHCFGCGVGGNVFTFLMEYENYSFVEALKHLAGRVGVTLPEAEISEEAKRQAGVKARLLEINKEAAKYYYFQLKSERGQAAMNYLTNRQLTEETIKKFGLGYSNQTGNDIYQYLKHLGYEDDILRESGLISFDEKHKVYDKFWNRVMYPIMDVNSRVIGFGGRVMGDGLPKYLNSPETKLFDKSRNLYGLNFARTSRKQNFLICEGYMDVIALHQAGFTNAVASLGTAFTGLQANLIKRYTGEVLLTYDSDEAGTKAALRAIPILKEAGLTVKVINMKPYKDPDEFIKALGAEEFQKRIDGARNSFLFEVEVMERDYDMNDPEQKTRFFNEIAKKMLQFTEEIERNIYIEAVSKKYDIGFDNLRKLVNSYGARLGTGENYKPKEYTERKGKNLPGKDLPAEGMRQSQRILLTWLIEDLRLFDKIKGIIAPADFTEDLYKQTAELLFEQFEKEGRVTPAKILNHFESKEEQKEAASLFSLELSSEMSTKEKEKALNETVQRIKKNSLEMQSKEAIAKNDIQTMQVIIKEQTDLQKLHISLTDG</sequence>
<keyword evidence="7 12" id="KW-0863">Zinc-finger</keyword>
<keyword evidence="11 12" id="KW-0804">Transcription</keyword>
<dbReference type="SMART" id="SM00400">
    <property type="entry name" value="ZnF_CHCC"/>
    <property type="match status" value="1"/>
</dbReference>
<evidence type="ECO:0000313" key="17">
    <source>
        <dbReference type="Proteomes" id="UP000184386"/>
    </source>
</evidence>
<dbReference type="Gene3D" id="3.90.580.10">
    <property type="entry name" value="Zinc finger, CHC2-type domain"/>
    <property type="match status" value="1"/>
</dbReference>
<dbReference type="GO" id="GO:0006269">
    <property type="term" value="P:DNA replication, synthesis of primer"/>
    <property type="evidence" value="ECO:0007669"/>
    <property type="project" value="UniProtKB-UniRule"/>
</dbReference>
<dbReference type="EC" id="2.7.7.101" evidence="12"/>
<dbReference type="Pfam" id="PF08275">
    <property type="entry name" value="DNAG_N"/>
    <property type="match status" value="1"/>
</dbReference>
<dbReference type="Gene3D" id="3.90.980.10">
    <property type="entry name" value="DNA primase, catalytic core, N-terminal domain"/>
    <property type="match status" value="1"/>
</dbReference>
<evidence type="ECO:0000256" key="4">
    <source>
        <dbReference type="ARBA" id="ARBA00022695"/>
    </source>
</evidence>
<dbReference type="InterPro" id="IPR006171">
    <property type="entry name" value="TOPRIM_dom"/>
</dbReference>
<protein>
    <recommendedName>
        <fullName evidence="12 13">DNA primase</fullName>
        <ecNumber evidence="12">2.7.7.101</ecNumber>
    </recommendedName>
</protein>
<accession>A0A1M6UI67</accession>
<dbReference type="HAMAP" id="MF_00974">
    <property type="entry name" value="DNA_primase_DnaG"/>
    <property type="match status" value="1"/>
</dbReference>
<keyword evidence="6 12" id="KW-0479">Metal-binding</keyword>
<dbReference type="PIRSF" id="PIRSF002811">
    <property type="entry name" value="DnaG"/>
    <property type="match status" value="1"/>
</dbReference>
<evidence type="ECO:0000256" key="6">
    <source>
        <dbReference type="ARBA" id="ARBA00022723"/>
    </source>
</evidence>
<dbReference type="EMBL" id="FRAC01000015">
    <property type="protein sequence ID" value="SHK68869.1"/>
    <property type="molecule type" value="Genomic_DNA"/>
</dbReference>
<dbReference type="AlphaFoldDB" id="A0A1M6UI67"/>
<evidence type="ECO:0000256" key="5">
    <source>
        <dbReference type="ARBA" id="ARBA00022705"/>
    </source>
</evidence>
<dbReference type="SMART" id="SM00493">
    <property type="entry name" value="TOPRIM"/>
    <property type="match status" value="1"/>
</dbReference>
<dbReference type="InterPro" id="IPR036977">
    <property type="entry name" value="DNA_primase_Znf_CHC2"/>
</dbReference>
<dbReference type="InterPro" id="IPR016136">
    <property type="entry name" value="DNA_helicase_N/primase_C"/>
</dbReference>
<keyword evidence="10 12" id="KW-0238">DNA-binding</keyword>
<reference evidence="16 17" key="1">
    <citation type="submission" date="2016-11" db="EMBL/GenBank/DDBJ databases">
        <authorList>
            <person name="Jaros S."/>
            <person name="Januszkiewicz K."/>
            <person name="Wedrychowicz H."/>
        </authorList>
    </citation>
    <scope>NUCLEOTIDE SEQUENCE [LARGE SCALE GENOMIC DNA]</scope>
    <source>
        <strain evidence="16 17">DSM 15929</strain>
    </source>
</reference>
<dbReference type="FunFam" id="3.90.980.10:FF:000001">
    <property type="entry name" value="DNA primase"/>
    <property type="match status" value="1"/>
</dbReference>
<evidence type="ECO:0000256" key="11">
    <source>
        <dbReference type="ARBA" id="ARBA00023163"/>
    </source>
</evidence>
<dbReference type="STRING" id="1121322.SAMN02745136_03096"/>
<dbReference type="OrthoDB" id="9803773at2"/>
<feature type="domain" description="Toprim" evidence="15">
    <location>
        <begin position="255"/>
        <end position="336"/>
    </location>
</feature>
<evidence type="ECO:0000259" key="15">
    <source>
        <dbReference type="PROSITE" id="PS50880"/>
    </source>
</evidence>
<name>A0A1M6UI67_9FIRM</name>
<gene>
    <name evidence="12" type="primary">dnaG</name>
    <name evidence="16" type="ORF">SAMN02745136_03096</name>
</gene>
<keyword evidence="8 12" id="KW-0862">Zinc</keyword>
<keyword evidence="17" id="KW-1185">Reference proteome</keyword>
<dbReference type="InterPro" id="IPR002694">
    <property type="entry name" value="Znf_CHC2"/>
</dbReference>
<dbReference type="InterPro" id="IPR013264">
    <property type="entry name" value="DNAG_N"/>
</dbReference>
<dbReference type="InterPro" id="IPR030846">
    <property type="entry name" value="DnaG_bac"/>
</dbReference>
<dbReference type="InterPro" id="IPR006295">
    <property type="entry name" value="DNA_primase_DnaG"/>
</dbReference>
<comment type="cofactor">
    <cofactor evidence="12 13 14">
        <name>Zn(2+)</name>
        <dbReference type="ChEBI" id="CHEBI:29105"/>
    </cofactor>
    <text evidence="12 13 14">Binds 1 zinc ion per monomer.</text>
</comment>
<evidence type="ECO:0000256" key="1">
    <source>
        <dbReference type="ARBA" id="ARBA00022478"/>
    </source>
</evidence>
<dbReference type="Pfam" id="PF10410">
    <property type="entry name" value="DnaB_bind"/>
    <property type="match status" value="1"/>
</dbReference>
<evidence type="ECO:0000256" key="10">
    <source>
        <dbReference type="ARBA" id="ARBA00023125"/>
    </source>
</evidence>
<evidence type="ECO:0000256" key="7">
    <source>
        <dbReference type="ARBA" id="ARBA00022771"/>
    </source>
</evidence>